<dbReference type="GO" id="GO:0008233">
    <property type="term" value="F:peptidase activity"/>
    <property type="evidence" value="ECO:0007669"/>
    <property type="project" value="UniProtKB-KW"/>
</dbReference>
<proteinExistence type="predicted"/>
<keyword evidence="2" id="KW-0645">Protease</keyword>
<evidence type="ECO:0000259" key="1">
    <source>
        <dbReference type="Pfam" id="PF00814"/>
    </source>
</evidence>
<dbReference type="GO" id="GO:0002949">
    <property type="term" value="P:tRNA threonylcarbamoyladenosine modification"/>
    <property type="evidence" value="ECO:0007669"/>
    <property type="project" value="InterPro"/>
</dbReference>
<dbReference type="NCBIfam" id="TIGR03725">
    <property type="entry name" value="T6A_YeaZ"/>
    <property type="match status" value="1"/>
</dbReference>
<protein>
    <submittedName>
        <fullName evidence="2">Glycoprotease</fullName>
    </submittedName>
</protein>
<dbReference type="SUPFAM" id="SSF53067">
    <property type="entry name" value="Actin-like ATPase domain"/>
    <property type="match status" value="2"/>
</dbReference>
<dbReference type="AlphaFoldDB" id="W7CXX8"/>
<dbReference type="CDD" id="cd24032">
    <property type="entry name" value="ASKHA_NBD_TsaB"/>
    <property type="match status" value="1"/>
</dbReference>
<organism evidence="2 3">
    <name type="scientific">Brochothrix campestris FSL F6-1037</name>
    <dbReference type="NCBI Taxonomy" id="1265861"/>
    <lineage>
        <taxon>Bacteria</taxon>
        <taxon>Bacillati</taxon>
        <taxon>Bacillota</taxon>
        <taxon>Bacilli</taxon>
        <taxon>Bacillales</taxon>
        <taxon>Listeriaceae</taxon>
        <taxon>Brochothrix</taxon>
    </lineage>
</organism>
<dbReference type="RefSeq" id="WP_035313403.1">
    <property type="nucleotide sequence ID" value="NZ_AODH01000009.1"/>
</dbReference>
<sequence length="234" mass="25310">MVTLAIDSSAKAMTVGLVNDETVLGEITLNVQQNHSVQLMPAIEYLMAASQVTPQQLSAIAVAQGPGSYTGLRIGVTIAKTLAWDLKLPLYGVSTLRTLADNITVFDGLIVSLVDARRNAVFAGIYRRAAIGDTIETVVTDQYVTMPDLLEQLAERQEAVMIVASAADISLYQAQIEEHLAQTVFADTAAGMPSGARLALLAQYEKPQDVHTFVPTYIRMTEAETNWRKAQGLD</sequence>
<name>W7CXX8_9LIST</name>
<dbReference type="InterPro" id="IPR000905">
    <property type="entry name" value="Gcp-like_dom"/>
</dbReference>
<dbReference type="GO" id="GO:0006508">
    <property type="term" value="P:proteolysis"/>
    <property type="evidence" value="ECO:0007669"/>
    <property type="project" value="UniProtKB-KW"/>
</dbReference>
<keyword evidence="2" id="KW-0378">Hydrolase</keyword>
<dbReference type="EMBL" id="AODH01000009">
    <property type="protein sequence ID" value="EUJ41787.1"/>
    <property type="molecule type" value="Genomic_DNA"/>
</dbReference>
<comment type="caution">
    <text evidence="2">The sequence shown here is derived from an EMBL/GenBank/DDBJ whole genome shotgun (WGS) entry which is preliminary data.</text>
</comment>
<evidence type="ECO:0000313" key="2">
    <source>
        <dbReference type="EMBL" id="EUJ41787.1"/>
    </source>
</evidence>
<evidence type="ECO:0000313" key="3">
    <source>
        <dbReference type="Proteomes" id="UP000019243"/>
    </source>
</evidence>
<gene>
    <name evidence="2" type="ORF">BCAMP_02870</name>
</gene>
<accession>W7CXX8</accession>
<dbReference type="PATRIC" id="fig|1265861.3.peg.561"/>
<keyword evidence="3" id="KW-1185">Reference proteome</keyword>
<dbReference type="OrthoDB" id="9784166at2"/>
<reference evidence="2 3" key="1">
    <citation type="submission" date="2012-12" db="EMBL/GenBank/DDBJ databases">
        <title>Novel taxa of Listeriaceae from agricultural environments in the United States.</title>
        <authorList>
            <person name="den Bakker H.C."/>
            <person name="Allred A."/>
            <person name="Warchocki S."/>
            <person name="Wright E.M."/>
            <person name="Burrell A."/>
            <person name="Nightingale K.K."/>
            <person name="Kephart D."/>
            <person name="Wiedmann M."/>
        </authorList>
    </citation>
    <scope>NUCLEOTIDE SEQUENCE [LARGE SCALE GENOMIC DNA]</scope>
    <source>
        <strain evidence="2 3">FSL F6-1037</strain>
    </source>
</reference>
<dbReference type="PANTHER" id="PTHR11735:SF11">
    <property type="entry name" value="TRNA THREONYLCARBAMOYLADENOSINE BIOSYNTHESIS PROTEIN TSAB"/>
    <property type="match status" value="1"/>
</dbReference>
<dbReference type="PANTHER" id="PTHR11735">
    <property type="entry name" value="TRNA N6-ADENOSINE THREONYLCARBAMOYLTRANSFERASE"/>
    <property type="match status" value="1"/>
</dbReference>
<dbReference type="STRING" id="1265861.BCAMP_02870"/>
<dbReference type="Gene3D" id="3.30.420.40">
    <property type="match status" value="2"/>
</dbReference>
<dbReference type="InterPro" id="IPR043129">
    <property type="entry name" value="ATPase_NBD"/>
</dbReference>
<feature type="domain" description="Gcp-like" evidence="1">
    <location>
        <begin position="31"/>
        <end position="227"/>
    </location>
</feature>
<dbReference type="InterPro" id="IPR022496">
    <property type="entry name" value="T6A_TsaB"/>
</dbReference>
<dbReference type="Proteomes" id="UP000019243">
    <property type="component" value="Unassembled WGS sequence"/>
</dbReference>
<dbReference type="GO" id="GO:0005829">
    <property type="term" value="C:cytosol"/>
    <property type="evidence" value="ECO:0007669"/>
    <property type="project" value="TreeGrafter"/>
</dbReference>
<dbReference type="Pfam" id="PF00814">
    <property type="entry name" value="TsaD"/>
    <property type="match status" value="1"/>
</dbReference>